<protein>
    <recommendedName>
        <fullName evidence="3">Serine hydrolase domain-containing protein</fullName>
    </recommendedName>
</protein>
<dbReference type="Gene3D" id="3.40.50.1820">
    <property type="entry name" value="alpha/beta hydrolase"/>
    <property type="match status" value="1"/>
</dbReference>
<evidence type="ECO:0000256" key="2">
    <source>
        <dbReference type="ARBA" id="ARBA00022801"/>
    </source>
</evidence>
<accession>A0A8T0DWL9</accession>
<proteinExistence type="inferred from homology"/>
<organism evidence="4 5">
    <name type="scientific">Paragonimus westermani</name>
    <dbReference type="NCBI Taxonomy" id="34504"/>
    <lineage>
        <taxon>Eukaryota</taxon>
        <taxon>Metazoa</taxon>
        <taxon>Spiralia</taxon>
        <taxon>Lophotrochozoa</taxon>
        <taxon>Platyhelminthes</taxon>
        <taxon>Trematoda</taxon>
        <taxon>Digenea</taxon>
        <taxon>Plagiorchiida</taxon>
        <taxon>Troglotremata</taxon>
        <taxon>Troglotrematidae</taxon>
        <taxon>Paragonimus</taxon>
    </lineage>
</organism>
<dbReference type="InterPro" id="IPR050593">
    <property type="entry name" value="LovG"/>
</dbReference>
<dbReference type="InterPro" id="IPR005645">
    <property type="entry name" value="FSH-like_dom"/>
</dbReference>
<evidence type="ECO:0000313" key="4">
    <source>
        <dbReference type="EMBL" id="KAF8571021.1"/>
    </source>
</evidence>
<feature type="domain" description="Serine hydrolase" evidence="3">
    <location>
        <begin position="3"/>
        <end position="197"/>
    </location>
</feature>
<sequence>MGKLKLLCLHGYRQTGESFREKTGAFRKFMKKHCEFEFLTAPNVIMDNGGCAWWFSHSDRYFKAKDESDCDTGFQESLDAVKTFLKTKGPFDGILAFSQGAAFALLLHLLLEQNLCELGGFRPRFSILIAPFRSRSSNHIHLYAGTISLPTLVVYGETDEVIPLEMTKDILPIFVPPATVYSHEGGHFIPTNPDAKRAYEQFLLKFITN</sequence>
<dbReference type="Proteomes" id="UP000699462">
    <property type="component" value="Unassembled WGS sequence"/>
</dbReference>
<dbReference type="OrthoDB" id="414698at2759"/>
<dbReference type="AlphaFoldDB" id="A0A8T0DWL9"/>
<evidence type="ECO:0000313" key="5">
    <source>
        <dbReference type="Proteomes" id="UP000699462"/>
    </source>
</evidence>
<dbReference type="SUPFAM" id="SSF53474">
    <property type="entry name" value="alpha/beta-Hydrolases"/>
    <property type="match status" value="1"/>
</dbReference>
<dbReference type="PANTHER" id="PTHR48070:SF6">
    <property type="entry name" value="ESTERASE OVCA2"/>
    <property type="match status" value="1"/>
</dbReference>
<evidence type="ECO:0000259" key="3">
    <source>
        <dbReference type="Pfam" id="PF03959"/>
    </source>
</evidence>
<dbReference type="InterPro" id="IPR029058">
    <property type="entry name" value="AB_hydrolase_fold"/>
</dbReference>
<dbReference type="EMBL" id="JTDF01000759">
    <property type="protein sequence ID" value="KAF8571021.1"/>
    <property type="molecule type" value="Genomic_DNA"/>
</dbReference>
<keyword evidence="5" id="KW-1185">Reference proteome</keyword>
<keyword evidence="2" id="KW-0378">Hydrolase</keyword>
<dbReference type="GO" id="GO:0016787">
    <property type="term" value="F:hydrolase activity"/>
    <property type="evidence" value="ECO:0007669"/>
    <property type="project" value="UniProtKB-KW"/>
</dbReference>
<name>A0A8T0DWL9_9TREM</name>
<dbReference type="GO" id="GO:0005634">
    <property type="term" value="C:nucleus"/>
    <property type="evidence" value="ECO:0007669"/>
    <property type="project" value="TreeGrafter"/>
</dbReference>
<dbReference type="GO" id="GO:0032526">
    <property type="term" value="P:response to retinoic acid"/>
    <property type="evidence" value="ECO:0007669"/>
    <property type="project" value="TreeGrafter"/>
</dbReference>
<comment type="similarity">
    <text evidence="1">Belongs to the LovG family.</text>
</comment>
<comment type="caution">
    <text evidence="4">The sequence shown here is derived from an EMBL/GenBank/DDBJ whole genome shotgun (WGS) entry which is preliminary data.</text>
</comment>
<dbReference type="GO" id="GO:0005737">
    <property type="term" value="C:cytoplasm"/>
    <property type="evidence" value="ECO:0007669"/>
    <property type="project" value="TreeGrafter"/>
</dbReference>
<gene>
    <name evidence="4" type="ORF">P879_01588</name>
</gene>
<dbReference type="Pfam" id="PF03959">
    <property type="entry name" value="FSH1"/>
    <property type="match status" value="1"/>
</dbReference>
<dbReference type="PANTHER" id="PTHR48070">
    <property type="entry name" value="ESTERASE OVCA2"/>
    <property type="match status" value="1"/>
</dbReference>
<reference evidence="4 5" key="1">
    <citation type="submission" date="2019-07" db="EMBL/GenBank/DDBJ databases">
        <title>Annotation for the trematode Paragonimus westermani.</title>
        <authorList>
            <person name="Choi Y.-J."/>
        </authorList>
    </citation>
    <scope>NUCLEOTIDE SEQUENCE [LARGE SCALE GENOMIC DNA]</scope>
    <source>
        <strain evidence="4">180907_Pwestermani</strain>
    </source>
</reference>
<evidence type="ECO:0000256" key="1">
    <source>
        <dbReference type="ARBA" id="ARBA00005863"/>
    </source>
</evidence>